<organism evidence="5 6">
    <name type="scientific">Stephania cephalantha</name>
    <dbReference type="NCBI Taxonomy" id="152367"/>
    <lineage>
        <taxon>Eukaryota</taxon>
        <taxon>Viridiplantae</taxon>
        <taxon>Streptophyta</taxon>
        <taxon>Embryophyta</taxon>
        <taxon>Tracheophyta</taxon>
        <taxon>Spermatophyta</taxon>
        <taxon>Magnoliopsida</taxon>
        <taxon>Ranunculales</taxon>
        <taxon>Menispermaceae</taxon>
        <taxon>Menispermoideae</taxon>
        <taxon>Cissampelideae</taxon>
        <taxon>Stephania</taxon>
    </lineage>
</organism>
<dbReference type="PROSITE" id="PS50011">
    <property type="entry name" value="PROTEIN_KINASE_DOM"/>
    <property type="match status" value="1"/>
</dbReference>
<keyword evidence="1" id="KW-0863">Zinc-finger</keyword>
<proteinExistence type="predicted"/>
<dbReference type="InterPro" id="IPR000719">
    <property type="entry name" value="Prot_kinase_dom"/>
</dbReference>
<dbReference type="SMART" id="SM00320">
    <property type="entry name" value="WD40"/>
    <property type="match status" value="2"/>
</dbReference>
<accession>A0AAP0LAI0</accession>
<dbReference type="SMART" id="SM00184">
    <property type="entry name" value="RING"/>
    <property type="match status" value="1"/>
</dbReference>
<dbReference type="GO" id="GO:0005524">
    <property type="term" value="F:ATP binding"/>
    <property type="evidence" value="ECO:0007669"/>
    <property type="project" value="InterPro"/>
</dbReference>
<evidence type="ECO:0000259" key="3">
    <source>
        <dbReference type="PROSITE" id="PS50011"/>
    </source>
</evidence>
<dbReference type="InterPro" id="IPR015943">
    <property type="entry name" value="WD40/YVTN_repeat-like_dom_sf"/>
</dbReference>
<name>A0AAP0LAI0_9MAGN</name>
<dbReference type="EMBL" id="JBBNAG010000001">
    <property type="protein sequence ID" value="KAK9167421.1"/>
    <property type="molecule type" value="Genomic_DNA"/>
</dbReference>
<dbReference type="SUPFAM" id="SSF57850">
    <property type="entry name" value="RING/U-box"/>
    <property type="match status" value="1"/>
</dbReference>
<evidence type="ECO:0000259" key="4">
    <source>
        <dbReference type="PROSITE" id="PS50089"/>
    </source>
</evidence>
<evidence type="ECO:0000313" key="5">
    <source>
        <dbReference type="EMBL" id="KAK9167421.1"/>
    </source>
</evidence>
<dbReference type="SUPFAM" id="SSF56112">
    <property type="entry name" value="Protein kinase-like (PK-like)"/>
    <property type="match status" value="1"/>
</dbReference>
<dbReference type="PROSITE" id="PS50082">
    <property type="entry name" value="WD_REPEATS_2"/>
    <property type="match status" value="1"/>
</dbReference>
<keyword evidence="1" id="KW-0862">Zinc</keyword>
<keyword evidence="6" id="KW-1185">Reference proteome</keyword>
<keyword evidence="1" id="KW-0479">Metal-binding</keyword>
<gene>
    <name evidence="5" type="ORF">Scep_002612</name>
</gene>
<feature type="repeat" description="WD" evidence="2">
    <location>
        <begin position="541"/>
        <end position="566"/>
    </location>
</feature>
<dbReference type="InterPro" id="IPR044715">
    <property type="entry name" value="WDR86-like"/>
</dbReference>
<evidence type="ECO:0000313" key="6">
    <source>
        <dbReference type="Proteomes" id="UP001419268"/>
    </source>
</evidence>
<dbReference type="Gene3D" id="1.10.510.10">
    <property type="entry name" value="Transferase(Phosphotransferase) domain 1"/>
    <property type="match status" value="1"/>
</dbReference>
<comment type="caution">
    <text evidence="5">The sequence shown here is derived from an EMBL/GenBank/DDBJ whole genome shotgun (WGS) entry which is preliminary data.</text>
</comment>
<dbReference type="InterPro" id="IPR013083">
    <property type="entry name" value="Znf_RING/FYVE/PHD"/>
</dbReference>
<dbReference type="InterPro" id="IPR036322">
    <property type="entry name" value="WD40_repeat_dom_sf"/>
</dbReference>
<dbReference type="Proteomes" id="UP001419268">
    <property type="component" value="Unassembled WGS sequence"/>
</dbReference>
<dbReference type="Gene3D" id="2.130.10.10">
    <property type="entry name" value="YVTN repeat-like/Quinoprotein amine dehydrogenase"/>
    <property type="match status" value="1"/>
</dbReference>
<dbReference type="GO" id="GO:0004672">
    <property type="term" value="F:protein kinase activity"/>
    <property type="evidence" value="ECO:0007669"/>
    <property type="project" value="InterPro"/>
</dbReference>
<evidence type="ECO:0000256" key="2">
    <source>
        <dbReference type="PROSITE-ProRule" id="PRU00221"/>
    </source>
</evidence>
<reference evidence="5 6" key="1">
    <citation type="submission" date="2024-01" db="EMBL/GenBank/DDBJ databases">
        <title>Genome assemblies of Stephania.</title>
        <authorList>
            <person name="Yang L."/>
        </authorList>
    </citation>
    <scope>NUCLEOTIDE SEQUENCE [LARGE SCALE GENOMIC DNA]</scope>
    <source>
        <strain evidence="5">JXDWG</strain>
        <tissue evidence="5">Leaf</tissue>
    </source>
</reference>
<dbReference type="AlphaFoldDB" id="A0AAP0LAI0"/>
<feature type="domain" description="RING-type" evidence="4">
    <location>
        <begin position="11"/>
        <end position="56"/>
    </location>
</feature>
<dbReference type="InterPro" id="IPR001841">
    <property type="entry name" value="Znf_RING"/>
</dbReference>
<keyword evidence="2" id="KW-0853">WD repeat</keyword>
<feature type="domain" description="Protein kinase" evidence="3">
    <location>
        <begin position="120"/>
        <end position="447"/>
    </location>
</feature>
<dbReference type="InterPro" id="IPR001680">
    <property type="entry name" value="WD40_rpt"/>
</dbReference>
<protein>
    <submittedName>
        <fullName evidence="5">Uncharacterized protein</fullName>
    </submittedName>
</protein>
<dbReference type="GO" id="GO:0008270">
    <property type="term" value="F:zinc ion binding"/>
    <property type="evidence" value="ECO:0007669"/>
    <property type="project" value="UniProtKB-KW"/>
</dbReference>
<dbReference type="PANTHER" id="PTHR44489:SF11">
    <property type="entry name" value="WD REPEAT DOMAIN 86"/>
    <property type="match status" value="1"/>
</dbReference>
<sequence length="609" mass="67619">MDEEEYTPPECPVCLQFYDPTDAVPRVLACGHSSCEACLGRLPHPFPNTIRCPSCNQLVNCPNPPSSLPKNIDLLRLIRPPNPPNPNPNPNRPLVFDSSFSSIHCGLWSDWKDWVIGEDRVEIERSGEGRIRDDEEEEDDRVVSLVRVCSSSRGGSDDSVVRFSYGVRVVEALGRLGESERRELRLVFQAAAAAARVSRVYGVWMDLRDGSVYLVCEKLKGGVLESFVGLGKQFGDNVGGKRRVMSSFAVVGMELCEALMGLHCQGIVSGCLSRSCFGFDAFGHAFVDVGAILMLGRRVRTCVVGVDGTGIGEFLKKKDFVSPELLLELLFEKKGNASECDSSNYAIGCFSDVWALGCILMFLLMQNLFAEEQLESLYCFVPEKGEEKCDECLAFYKHWGETTSSMLETFLGEEFSSLYQVLCRCLDLDPVGRPCVAEVWRCIRELILEREVDILANFDAMTLGKNNVQCLTIGNLCALEEVNLESRGRNGQEIGGRTSISDLDQVTEREEDLVKGVCRGKQKPISLKVHMDCISGFAIGGGFLFSSSFDKTIRMWSLRDFSCVQSFRGHEHRILGIVFVESNIQLCISGDVGGGIFVWRVDSILQMNH</sequence>
<dbReference type="PANTHER" id="PTHR44489">
    <property type="match status" value="1"/>
</dbReference>
<dbReference type="Gene3D" id="3.30.40.10">
    <property type="entry name" value="Zinc/RING finger domain, C3HC4 (zinc finger)"/>
    <property type="match status" value="1"/>
</dbReference>
<dbReference type="PROSITE" id="PS50089">
    <property type="entry name" value="ZF_RING_2"/>
    <property type="match status" value="1"/>
</dbReference>
<dbReference type="SMART" id="SM00220">
    <property type="entry name" value="S_TKc"/>
    <property type="match status" value="1"/>
</dbReference>
<dbReference type="InterPro" id="IPR011009">
    <property type="entry name" value="Kinase-like_dom_sf"/>
</dbReference>
<evidence type="ECO:0000256" key="1">
    <source>
        <dbReference type="PROSITE-ProRule" id="PRU00175"/>
    </source>
</evidence>
<dbReference type="SUPFAM" id="SSF50978">
    <property type="entry name" value="WD40 repeat-like"/>
    <property type="match status" value="1"/>
</dbReference>